<dbReference type="KEGG" id="dci:113473902"/>
<proteinExistence type="predicted"/>
<gene>
    <name evidence="3" type="primary">LOC113473902</name>
</gene>
<feature type="region of interest" description="Disordered" evidence="1">
    <location>
        <begin position="28"/>
        <end position="61"/>
    </location>
</feature>
<protein>
    <submittedName>
        <fullName evidence="3">Uncharacterized protein LOC113473902</fullName>
    </submittedName>
</protein>
<dbReference type="STRING" id="121845.A0A3Q0JQR9"/>
<reference evidence="3" key="1">
    <citation type="submission" date="2025-08" db="UniProtKB">
        <authorList>
            <consortium name="RefSeq"/>
        </authorList>
    </citation>
    <scope>IDENTIFICATION</scope>
</reference>
<name>A0A3Q0JQR9_DIACI</name>
<organism evidence="2 3">
    <name type="scientific">Diaphorina citri</name>
    <name type="common">Asian citrus psyllid</name>
    <dbReference type="NCBI Taxonomy" id="121845"/>
    <lineage>
        <taxon>Eukaryota</taxon>
        <taxon>Metazoa</taxon>
        <taxon>Ecdysozoa</taxon>
        <taxon>Arthropoda</taxon>
        <taxon>Hexapoda</taxon>
        <taxon>Insecta</taxon>
        <taxon>Pterygota</taxon>
        <taxon>Neoptera</taxon>
        <taxon>Paraneoptera</taxon>
        <taxon>Hemiptera</taxon>
        <taxon>Sternorrhyncha</taxon>
        <taxon>Psylloidea</taxon>
        <taxon>Psyllidae</taxon>
        <taxon>Diaphorininae</taxon>
        <taxon>Diaphorina</taxon>
    </lineage>
</organism>
<keyword evidence="2" id="KW-1185">Reference proteome</keyword>
<evidence type="ECO:0000313" key="3">
    <source>
        <dbReference type="RefSeq" id="XP_026689185.1"/>
    </source>
</evidence>
<feature type="compositionally biased region" description="Polar residues" evidence="1">
    <location>
        <begin position="28"/>
        <end position="41"/>
    </location>
</feature>
<accession>A0A3Q0JQR9</accession>
<dbReference type="PaxDb" id="121845-A0A3Q0JQR9"/>
<sequence length="121" mass="13345">MCVNTHCVYSHMLHFDFVSGFIYHGAQSSTSSDISPMTEQKSLPRRGHKSRWLATPSRSGNLRAPHMALAETPGPFRNGPELSEAECDIDTLKKLKLGLRSSLWSKPAGSQNPQSDYSIAV</sequence>
<dbReference type="AlphaFoldDB" id="A0A3Q0JQR9"/>
<dbReference type="GeneID" id="113473902"/>
<evidence type="ECO:0000313" key="2">
    <source>
        <dbReference type="Proteomes" id="UP000079169"/>
    </source>
</evidence>
<dbReference type="RefSeq" id="XP_026689185.1">
    <property type="nucleotide sequence ID" value="XM_026833384.1"/>
</dbReference>
<dbReference type="Proteomes" id="UP000079169">
    <property type="component" value="Unplaced"/>
</dbReference>
<evidence type="ECO:0000256" key="1">
    <source>
        <dbReference type="SAM" id="MobiDB-lite"/>
    </source>
</evidence>